<name>A0A9P5MWB6_9AGAM</name>
<sequence>MFSKVLLLVSLFVAVVVAAPAPPMNDRASPSTIDLKSNVSCTSALSPGGTNPAPSPSVILLNNPSPAQSSSYNPGIGYAAAPQVSGSPSVILLNNPPPTQSSSYNPSVGYGAAPQVSQTGGPSVILLNGPSPTPSSSNNPDVGYGAAPQVPGTNPSVVNLNAPAPSPPVINLNRRQFSSPAPTSTFSFGGIVPSSSISFTPLSSPGTPTTSSSPSFAFGGIITSSPSAPASAVTPSPAVSNGLSTFSSKGTDGVETILLLSTVTVIGDACSSTPAFNPALAFSSSPVIAPSSALPFSLSSSSPSNPTSPALGVNVQASSPTPVSSVSIINLNNPPATTTSAPGFSFSSAPVTSVTPAV</sequence>
<evidence type="ECO:0000313" key="4">
    <source>
        <dbReference type="Proteomes" id="UP000759537"/>
    </source>
</evidence>
<reference evidence="3" key="1">
    <citation type="submission" date="2019-10" db="EMBL/GenBank/DDBJ databases">
        <authorList>
            <consortium name="DOE Joint Genome Institute"/>
            <person name="Kuo A."/>
            <person name="Miyauchi S."/>
            <person name="Kiss E."/>
            <person name="Drula E."/>
            <person name="Kohler A."/>
            <person name="Sanchez-Garcia M."/>
            <person name="Andreopoulos B."/>
            <person name="Barry K.W."/>
            <person name="Bonito G."/>
            <person name="Buee M."/>
            <person name="Carver A."/>
            <person name="Chen C."/>
            <person name="Cichocki N."/>
            <person name="Clum A."/>
            <person name="Culley D."/>
            <person name="Crous P.W."/>
            <person name="Fauchery L."/>
            <person name="Girlanda M."/>
            <person name="Hayes R."/>
            <person name="Keri Z."/>
            <person name="LaButti K."/>
            <person name="Lipzen A."/>
            <person name="Lombard V."/>
            <person name="Magnuson J."/>
            <person name="Maillard F."/>
            <person name="Morin E."/>
            <person name="Murat C."/>
            <person name="Nolan M."/>
            <person name="Ohm R."/>
            <person name="Pangilinan J."/>
            <person name="Pereira M."/>
            <person name="Perotto S."/>
            <person name="Peter M."/>
            <person name="Riley R."/>
            <person name="Sitrit Y."/>
            <person name="Stielow B."/>
            <person name="Szollosi G."/>
            <person name="Zifcakova L."/>
            <person name="Stursova M."/>
            <person name="Spatafora J.W."/>
            <person name="Tedersoo L."/>
            <person name="Vaario L.-M."/>
            <person name="Yamada A."/>
            <person name="Yan M."/>
            <person name="Wang P."/>
            <person name="Xu J."/>
            <person name="Bruns T."/>
            <person name="Baldrian P."/>
            <person name="Vilgalys R."/>
            <person name="Henrissat B."/>
            <person name="Grigoriev I.V."/>
            <person name="Hibbett D."/>
            <person name="Nagy L.G."/>
            <person name="Martin F.M."/>
        </authorList>
    </citation>
    <scope>NUCLEOTIDE SEQUENCE</scope>
    <source>
        <strain evidence="3">Prilba</strain>
    </source>
</reference>
<evidence type="ECO:0000256" key="1">
    <source>
        <dbReference type="SAM" id="MobiDB-lite"/>
    </source>
</evidence>
<accession>A0A9P5MWB6</accession>
<feature type="chain" id="PRO_5040342167" evidence="2">
    <location>
        <begin position="19"/>
        <end position="358"/>
    </location>
</feature>
<proteinExistence type="predicted"/>
<keyword evidence="2" id="KW-0732">Signal</keyword>
<feature type="signal peptide" evidence="2">
    <location>
        <begin position="1"/>
        <end position="18"/>
    </location>
</feature>
<organism evidence="3 4">
    <name type="scientific">Russula ochroleuca</name>
    <dbReference type="NCBI Taxonomy" id="152965"/>
    <lineage>
        <taxon>Eukaryota</taxon>
        <taxon>Fungi</taxon>
        <taxon>Dikarya</taxon>
        <taxon>Basidiomycota</taxon>
        <taxon>Agaricomycotina</taxon>
        <taxon>Agaricomycetes</taxon>
        <taxon>Russulales</taxon>
        <taxon>Russulaceae</taxon>
        <taxon>Russula</taxon>
    </lineage>
</organism>
<evidence type="ECO:0000313" key="3">
    <source>
        <dbReference type="EMBL" id="KAF8480357.1"/>
    </source>
</evidence>
<comment type="caution">
    <text evidence="3">The sequence shown here is derived from an EMBL/GenBank/DDBJ whole genome shotgun (WGS) entry which is preliminary data.</text>
</comment>
<dbReference type="Proteomes" id="UP000759537">
    <property type="component" value="Unassembled WGS sequence"/>
</dbReference>
<feature type="region of interest" description="Disordered" evidence="1">
    <location>
        <begin position="339"/>
        <end position="358"/>
    </location>
</feature>
<feature type="compositionally biased region" description="Low complexity" evidence="1">
    <location>
        <begin position="318"/>
        <end position="329"/>
    </location>
</feature>
<dbReference type="OrthoDB" id="3269963at2759"/>
<dbReference type="AlphaFoldDB" id="A0A9P5MWB6"/>
<evidence type="ECO:0000256" key="2">
    <source>
        <dbReference type="SAM" id="SignalP"/>
    </source>
</evidence>
<reference evidence="3" key="2">
    <citation type="journal article" date="2020" name="Nat. Commun.">
        <title>Large-scale genome sequencing of mycorrhizal fungi provides insights into the early evolution of symbiotic traits.</title>
        <authorList>
            <person name="Miyauchi S."/>
            <person name="Kiss E."/>
            <person name="Kuo A."/>
            <person name="Drula E."/>
            <person name="Kohler A."/>
            <person name="Sanchez-Garcia M."/>
            <person name="Morin E."/>
            <person name="Andreopoulos B."/>
            <person name="Barry K.W."/>
            <person name="Bonito G."/>
            <person name="Buee M."/>
            <person name="Carver A."/>
            <person name="Chen C."/>
            <person name="Cichocki N."/>
            <person name="Clum A."/>
            <person name="Culley D."/>
            <person name="Crous P.W."/>
            <person name="Fauchery L."/>
            <person name="Girlanda M."/>
            <person name="Hayes R.D."/>
            <person name="Keri Z."/>
            <person name="LaButti K."/>
            <person name="Lipzen A."/>
            <person name="Lombard V."/>
            <person name="Magnuson J."/>
            <person name="Maillard F."/>
            <person name="Murat C."/>
            <person name="Nolan M."/>
            <person name="Ohm R.A."/>
            <person name="Pangilinan J."/>
            <person name="Pereira M.F."/>
            <person name="Perotto S."/>
            <person name="Peter M."/>
            <person name="Pfister S."/>
            <person name="Riley R."/>
            <person name="Sitrit Y."/>
            <person name="Stielow J.B."/>
            <person name="Szollosi G."/>
            <person name="Zifcakova L."/>
            <person name="Stursova M."/>
            <person name="Spatafora J.W."/>
            <person name="Tedersoo L."/>
            <person name="Vaario L.M."/>
            <person name="Yamada A."/>
            <person name="Yan M."/>
            <person name="Wang P."/>
            <person name="Xu J."/>
            <person name="Bruns T."/>
            <person name="Baldrian P."/>
            <person name="Vilgalys R."/>
            <person name="Dunand C."/>
            <person name="Henrissat B."/>
            <person name="Grigoriev I.V."/>
            <person name="Hibbett D."/>
            <person name="Nagy L.G."/>
            <person name="Martin F.M."/>
        </authorList>
    </citation>
    <scope>NUCLEOTIDE SEQUENCE</scope>
    <source>
        <strain evidence="3">Prilba</strain>
    </source>
</reference>
<gene>
    <name evidence="3" type="ORF">DFH94DRAFT_682079</name>
</gene>
<feature type="region of interest" description="Disordered" evidence="1">
    <location>
        <begin position="305"/>
        <end position="332"/>
    </location>
</feature>
<keyword evidence="4" id="KW-1185">Reference proteome</keyword>
<dbReference type="EMBL" id="WHVB01000008">
    <property type="protein sequence ID" value="KAF8480357.1"/>
    <property type="molecule type" value="Genomic_DNA"/>
</dbReference>
<protein>
    <submittedName>
        <fullName evidence="3">Uncharacterized protein</fullName>
    </submittedName>
</protein>